<keyword evidence="1" id="KW-0812">Transmembrane</keyword>
<accession>Q6ZCX5</accession>
<gene>
    <name evidence="2" type="ORF">OJ1003_E05.3</name>
    <name evidence="3" type="ORF">P0026A08.29</name>
</gene>
<evidence type="ECO:0000313" key="4">
    <source>
        <dbReference type="Proteomes" id="UP000000763"/>
    </source>
</evidence>
<dbReference type="EMBL" id="AP004556">
    <property type="protein sequence ID" value="BAC99530.1"/>
    <property type="molecule type" value="Genomic_DNA"/>
</dbReference>
<reference evidence="4" key="3">
    <citation type="journal article" date="2005" name="Nature">
        <title>The map-based sequence of the rice genome.</title>
        <authorList>
            <consortium name="International rice genome sequencing project (IRGSP)"/>
            <person name="Matsumoto T."/>
            <person name="Wu J."/>
            <person name="Kanamori H."/>
            <person name="Katayose Y."/>
            <person name="Fujisawa M."/>
            <person name="Namiki N."/>
            <person name="Mizuno H."/>
            <person name="Yamamoto K."/>
            <person name="Antonio B.A."/>
            <person name="Baba T."/>
            <person name="Sakata K."/>
            <person name="Nagamura Y."/>
            <person name="Aoki H."/>
            <person name="Arikawa K."/>
            <person name="Arita K."/>
            <person name="Bito T."/>
            <person name="Chiden Y."/>
            <person name="Fujitsuka N."/>
            <person name="Fukunaka R."/>
            <person name="Hamada M."/>
            <person name="Harada C."/>
            <person name="Hayashi A."/>
            <person name="Hijishita S."/>
            <person name="Honda M."/>
            <person name="Hosokawa S."/>
            <person name="Ichikawa Y."/>
            <person name="Idonuma A."/>
            <person name="Iijima M."/>
            <person name="Ikeda M."/>
            <person name="Ikeno M."/>
            <person name="Ito K."/>
            <person name="Ito S."/>
            <person name="Ito T."/>
            <person name="Ito Y."/>
            <person name="Ito Y."/>
            <person name="Iwabuchi A."/>
            <person name="Kamiya K."/>
            <person name="Karasawa W."/>
            <person name="Kurita K."/>
            <person name="Katagiri S."/>
            <person name="Kikuta A."/>
            <person name="Kobayashi H."/>
            <person name="Kobayashi N."/>
            <person name="Machita K."/>
            <person name="Maehara T."/>
            <person name="Masukawa M."/>
            <person name="Mizubayashi T."/>
            <person name="Mukai Y."/>
            <person name="Nagasaki H."/>
            <person name="Nagata Y."/>
            <person name="Naito S."/>
            <person name="Nakashima M."/>
            <person name="Nakama Y."/>
            <person name="Nakamichi Y."/>
            <person name="Nakamura M."/>
            <person name="Meguro A."/>
            <person name="Negishi M."/>
            <person name="Ohta I."/>
            <person name="Ohta T."/>
            <person name="Okamoto M."/>
            <person name="Ono N."/>
            <person name="Saji S."/>
            <person name="Sakaguchi M."/>
            <person name="Sakai K."/>
            <person name="Shibata M."/>
            <person name="Shimokawa T."/>
            <person name="Song J."/>
            <person name="Takazaki Y."/>
            <person name="Terasawa K."/>
            <person name="Tsugane M."/>
            <person name="Tsuji K."/>
            <person name="Ueda S."/>
            <person name="Waki K."/>
            <person name="Yamagata H."/>
            <person name="Yamamoto M."/>
            <person name="Yamamoto S."/>
            <person name="Yamane H."/>
            <person name="Yoshiki S."/>
            <person name="Yoshihara R."/>
            <person name="Yukawa K."/>
            <person name="Zhong H."/>
            <person name="Yano M."/>
            <person name="Yuan Q."/>
            <person name="Ouyang S."/>
            <person name="Liu J."/>
            <person name="Jones K.M."/>
            <person name="Gansberger K."/>
            <person name="Moffat K."/>
            <person name="Hill J."/>
            <person name="Bera J."/>
            <person name="Fadrosh D."/>
            <person name="Jin S."/>
            <person name="Johri S."/>
            <person name="Kim M."/>
            <person name="Overton L."/>
            <person name="Reardon M."/>
            <person name="Tsitrin T."/>
            <person name="Vuong H."/>
            <person name="Weaver B."/>
            <person name="Ciecko A."/>
            <person name="Tallon L."/>
            <person name="Jackson J."/>
            <person name="Pai G."/>
            <person name="Aken S.V."/>
            <person name="Utterback T."/>
            <person name="Reidmuller S."/>
            <person name="Feldblyum T."/>
            <person name="Hsiao J."/>
            <person name="Zismann V."/>
            <person name="Iobst S."/>
            <person name="de Vazeille A.R."/>
            <person name="Buell C.R."/>
            <person name="Ying K."/>
            <person name="Li Y."/>
            <person name="Lu T."/>
            <person name="Huang Y."/>
            <person name="Zhao Q."/>
            <person name="Feng Q."/>
            <person name="Zhang L."/>
            <person name="Zhu J."/>
            <person name="Weng Q."/>
            <person name="Mu J."/>
            <person name="Lu Y."/>
            <person name="Fan D."/>
            <person name="Liu Y."/>
            <person name="Guan J."/>
            <person name="Zhang Y."/>
            <person name="Yu S."/>
            <person name="Liu X."/>
            <person name="Zhang Y."/>
            <person name="Hong G."/>
            <person name="Han B."/>
            <person name="Choisne N."/>
            <person name="Demange N."/>
            <person name="Orjeda G."/>
            <person name="Samain S."/>
            <person name="Cattolico L."/>
            <person name="Pelletier E."/>
            <person name="Couloux A."/>
            <person name="Segurens B."/>
            <person name="Wincker P."/>
            <person name="D'Hont A."/>
            <person name="Scarpelli C."/>
            <person name="Weissenbach J."/>
            <person name="Salanoubat M."/>
            <person name="Quetier F."/>
            <person name="Yu Y."/>
            <person name="Kim H.R."/>
            <person name="Rambo T."/>
            <person name="Currie J."/>
            <person name="Collura K."/>
            <person name="Luo M."/>
            <person name="Yang T."/>
            <person name="Ammiraju J.S.S."/>
            <person name="Engler F."/>
            <person name="Soderlund C."/>
            <person name="Wing R.A."/>
            <person name="Palmer L.E."/>
            <person name="de la Bastide M."/>
            <person name="Spiegel L."/>
            <person name="Nascimento L."/>
            <person name="Zutavern T."/>
            <person name="O'Shaughnessy A."/>
            <person name="Dike S."/>
            <person name="Dedhia N."/>
            <person name="Preston R."/>
            <person name="Balija V."/>
            <person name="McCombie W.R."/>
            <person name="Chow T."/>
            <person name="Chen H."/>
            <person name="Chung M."/>
            <person name="Chen C."/>
            <person name="Shaw J."/>
            <person name="Wu H."/>
            <person name="Hsiao K."/>
            <person name="Chao Y."/>
            <person name="Chu M."/>
            <person name="Cheng C."/>
            <person name="Hour A."/>
            <person name="Lee P."/>
            <person name="Lin S."/>
            <person name="Lin Y."/>
            <person name="Liou J."/>
            <person name="Liu S."/>
            <person name="Hsing Y."/>
            <person name="Raghuvanshi S."/>
            <person name="Mohanty A."/>
            <person name="Bharti A.K."/>
            <person name="Gaur A."/>
            <person name="Gupta V."/>
            <person name="Kumar D."/>
            <person name="Ravi V."/>
            <person name="Vij S."/>
            <person name="Kapur A."/>
            <person name="Khurana P."/>
            <person name="Khurana P."/>
            <person name="Khurana J.P."/>
            <person name="Tyagi A.K."/>
            <person name="Gaikwad K."/>
            <person name="Singh A."/>
            <person name="Dalal V."/>
            <person name="Srivastava S."/>
            <person name="Dixit A."/>
            <person name="Pal A.K."/>
            <person name="Ghazi I.A."/>
            <person name="Yadav M."/>
            <person name="Pandit A."/>
            <person name="Bhargava A."/>
            <person name="Sureshbabu K."/>
            <person name="Batra K."/>
            <person name="Sharma T.R."/>
            <person name="Mohapatra T."/>
            <person name="Singh N.K."/>
            <person name="Messing J."/>
            <person name="Nelson A.B."/>
            <person name="Fuks G."/>
            <person name="Kavchok S."/>
            <person name="Keizer G."/>
            <person name="Linton E."/>
            <person name="Llaca V."/>
            <person name="Song R."/>
            <person name="Tanyolac B."/>
            <person name="Young S."/>
            <person name="Ho-Il K."/>
            <person name="Hahn J.H."/>
            <person name="Sangsakoo G."/>
            <person name="Vanavichit A."/>
            <person name="de Mattos Luiz.A.T."/>
            <person name="Zimmer P.D."/>
            <person name="Malone G."/>
            <person name="Dellagostin O."/>
            <person name="de Oliveira A.C."/>
            <person name="Bevan M."/>
            <person name="Bancroft I."/>
            <person name="Minx P."/>
            <person name="Cordum H."/>
            <person name="Wilson R."/>
            <person name="Cheng Z."/>
            <person name="Jin W."/>
            <person name="Jiang J."/>
            <person name="Leong S.A."/>
            <person name="Iwama H."/>
            <person name="Gojobori T."/>
            <person name="Itoh T."/>
            <person name="Niimura Y."/>
            <person name="Fujii Y."/>
            <person name="Habara T."/>
            <person name="Sakai H."/>
            <person name="Sato Y."/>
            <person name="Wilson G."/>
            <person name="Kumar K."/>
            <person name="McCouch S."/>
            <person name="Juretic N."/>
            <person name="Hoen D."/>
            <person name="Wright S."/>
            <person name="Bruskiewich R."/>
            <person name="Bureau T."/>
            <person name="Miyao A."/>
            <person name="Hirochika H."/>
            <person name="Nishikawa T."/>
            <person name="Kadowaki K."/>
            <person name="Sugiura M."/>
            <person name="Burr B."/>
            <person name="Sasaki T."/>
        </authorList>
    </citation>
    <scope>NUCLEOTIDE SEQUENCE [LARGE SCALE GENOMIC DNA]</scope>
    <source>
        <strain evidence="4">cv. Nipponbare</strain>
    </source>
</reference>
<dbReference type="Pfam" id="PF03578">
    <property type="entry name" value="HGWP"/>
    <property type="match status" value="2"/>
</dbReference>
<evidence type="ECO:0000256" key="1">
    <source>
        <dbReference type="SAM" id="Phobius"/>
    </source>
</evidence>
<reference evidence="2" key="1">
    <citation type="submission" date="2001-07" db="EMBL/GenBank/DDBJ databases">
        <title>Oryza sativa nipponbare(GA3) genomic DNA, chromosome 8, BAC clone:OJ1003_E05.</title>
        <authorList>
            <person name="Sasaki T."/>
            <person name="Matsumoto T."/>
            <person name="Yamamoto K."/>
        </authorList>
    </citation>
    <scope>NUCLEOTIDE SEQUENCE</scope>
</reference>
<proteinExistence type="predicted"/>
<dbReference type="AlphaFoldDB" id="Q6ZCX5"/>
<protein>
    <recommendedName>
        <fullName evidence="5">HGWP repeat containing protein-like</fullName>
    </recommendedName>
</protein>
<feature type="transmembrane region" description="Helical" evidence="1">
    <location>
        <begin position="216"/>
        <end position="235"/>
    </location>
</feature>
<evidence type="ECO:0000313" key="3">
    <source>
        <dbReference type="EMBL" id="BAC99530.1"/>
    </source>
</evidence>
<keyword evidence="1" id="KW-1133">Transmembrane helix</keyword>
<dbReference type="InterPro" id="IPR005213">
    <property type="entry name" value="HGWP_repeat"/>
</dbReference>
<reference evidence="4" key="4">
    <citation type="journal article" date="2008" name="Nucleic Acids Res.">
        <title>The rice annotation project database (RAP-DB): 2008 update.</title>
        <authorList>
            <consortium name="The rice annotation project (RAP)"/>
        </authorList>
    </citation>
    <scope>GENOME REANNOTATION</scope>
    <source>
        <strain evidence="4">cv. Nipponbare</strain>
    </source>
</reference>
<feature type="transmembrane region" description="Helical" evidence="1">
    <location>
        <begin position="48"/>
        <end position="65"/>
    </location>
</feature>
<reference evidence="3" key="2">
    <citation type="submission" date="2001-12" db="EMBL/GenBank/DDBJ databases">
        <title>Oryza sativa nipponbare(GA3) genomic DNA, chromosome 8, PAC clone:P0026A08.</title>
        <authorList>
            <person name="Sasaki T."/>
            <person name="Matsumoto T."/>
            <person name="Yamamoto K."/>
        </authorList>
    </citation>
    <scope>NUCLEOTIDE SEQUENCE</scope>
</reference>
<evidence type="ECO:0008006" key="5">
    <source>
        <dbReference type="Google" id="ProtNLM"/>
    </source>
</evidence>
<dbReference type="Proteomes" id="UP000000763">
    <property type="component" value="Chromosome 8"/>
</dbReference>
<evidence type="ECO:0000313" key="2">
    <source>
        <dbReference type="EMBL" id="BAC99401.1"/>
    </source>
</evidence>
<organism evidence="3 4">
    <name type="scientific">Oryza sativa subsp. japonica</name>
    <name type="common">Rice</name>
    <dbReference type="NCBI Taxonomy" id="39947"/>
    <lineage>
        <taxon>Eukaryota</taxon>
        <taxon>Viridiplantae</taxon>
        <taxon>Streptophyta</taxon>
        <taxon>Embryophyta</taxon>
        <taxon>Tracheophyta</taxon>
        <taxon>Spermatophyta</taxon>
        <taxon>Magnoliopsida</taxon>
        <taxon>Liliopsida</taxon>
        <taxon>Poales</taxon>
        <taxon>Poaceae</taxon>
        <taxon>BOP clade</taxon>
        <taxon>Oryzoideae</taxon>
        <taxon>Oryzeae</taxon>
        <taxon>Oryzinae</taxon>
        <taxon>Oryza</taxon>
        <taxon>Oryza sativa</taxon>
    </lineage>
</organism>
<name>Q6ZCX5_ORYSJ</name>
<sequence>MICTYHGLDDVHTEAEFLPSLVVSSLFRSIGPNPTPCNFLRNNAVHQAIYSMFIYIFGMAANSCWQSARTSHRDGPSPMAVVAFAVADWCLRLHGWPIIPPLLGVYDFTAVLPPTSPTGVLAVTPPARLAYYAAVVGRLRLHYHRGLRLVYSSIRLVGHTAVVGRLLLHRLVAFVAADWCLCLHDWLISSPLTDDFVPTSVSFVVIEGNTKKLSHYYFILYMIFSFSSASLHQLVRH</sequence>
<dbReference type="EMBL" id="AP003936">
    <property type="protein sequence ID" value="BAC99401.1"/>
    <property type="molecule type" value="Genomic_DNA"/>
</dbReference>
<keyword evidence="1" id="KW-0472">Membrane</keyword>